<protein>
    <submittedName>
        <fullName evidence="2">Uncharacterized protein</fullName>
    </submittedName>
</protein>
<evidence type="ECO:0000256" key="1">
    <source>
        <dbReference type="SAM" id="Phobius"/>
    </source>
</evidence>
<evidence type="ECO:0000313" key="2">
    <source>
        <dbReference type="EMBL" id="QJA76264.1"/>
    </source>
</evidence>
<sequence>MTQPRALTFWLLAVTINALIAWFIWRLDIAALRYVAMAAVLFVEALIAAMAMIRRQS</sequence>
<dbReference type="EMBL" id="MT142214">
    <property type="protein sequence ID" value="QJA76264.1"/>
    <property type="molecule type" value="Genomic_DNA"/>
</dbReference>
<evidence type="ECO:0000313" key="3">
    <source>
        <dbReference type="EMBL" id="QJA94997.1"/>
    </source>
</evidence>
<gene>
    <name evidence="2" type="ORF">MM415A01546_0018</name>
    <name evidence="3" type="ORF">MM415B03685_0014</name>
</gene>
<keyword evidence="1" id="KW-0812">Transmembrane</keyword>
<feature type="transmembrane region" description="Helical" evidence="1">
    <location>
        <begin position="31"/>
        <end position="53"/>
    </location>
</feature>
<dbReference type="EMBL" id="MT143277">
    <property type="protein sequence ID" value="QJA94997.1"/>
    <property type="molecule type" value="Genomic_DNA"/>
</dbReference>
<proteinExistence type="predicted"/>
<feature type="transmembrane region" description="Helical" evidence="1">
    <location>
        <begin position="7"/>
        <end position="25"/>
    </location>
</feature>
<reference evidence="2" key="1">
    <citation type="submission" date="2020-03" db="EMBL/GenBank/DDBJ databases">
        <title>The deep terrestrial virosphere.</title>
        <authorList>
            <person name="Holmfeldt K."/>
            <person name="Nilsson E."/>
            <person name="Simone D."/>
            <person name="Lopez-Fernandez M."/>
            <person name="Wu X."/>
            <person name="de Brujin I."/>
            <person name="Lundin D."/>
            <person name="Andersson A."/>
            <person name="Bertilsson S."/>
            <person name="Dopson M."/>
        </authorList>
    </citation>
    <scope>NUCLEOTIDE SEQUENCE</scope>
    <source>
        <strain evidence="2">MM415A01546</strain>
        <strain evidence="3">MM415B03685</strain>
    </source>
</reference>
<name>A0A6M3K2B3_9ZZZZ</name>
<keyword evidence="1" id="KW-0472">Membrane</keyword>
<dbReference type="AlphaFoldDB" id="A0A6M3K2B3"/>
<organism evidence="2">
    <name type="scientific">viral metagenome</name>
    <dbReference type="NCBI Taxonomy" id="1070528"/>
    <lineage>
        <taxon>unclassified sequences</taxon>
        <taxon>metagenomes</taxon>
        <taxon>organismal metagenomes</taxon>
    </lineage>
</organism>
<keyword evidence="1" id="KW-1133">Transmembrane helix</keyword>
<accession>A0A6M3K2B3</accession>